<accession>X0UKD9</accession>
<dbReference type="InterPro" id="IPR050612">
    <property type="entry name" value="Prok_Mopterin_Oxidored"/>
</dbReference>
<dbReference type="Gene3D" id="2.40.40.20">
    <property type="match status" value="1"/>
</dbReference>
<dbReference type="PANTHER" id="PTHR43742:SF6">
    <property type="entry name" value="OXIDOREDUCTASE YYAE-RELATED"/>
    <property type="match status" value="1"/>
</dbReference>
<dbReference type="InterPro" id="IPR006656">
    <property type="entry name" value="Mopterin_OxRdtase"/>
</dbReference>
<evidence type="ECO:0000313" key="7">
    <source>
        <dbReference type="EMBL" id="GAG00823.1"/>
    </source>
</evidence>
<name>X0UKD9_9ZZZZ</name>
<dbReference type="GO" id="GO:0051536">
    <property type="term" value="F:iron-sulfur cluster binding"/>
    <property type="evidence" value="ECO:0007669"/>
    <property type="project" value="UniProtKB-KW"/>
</dbReference>
<dbReference type="Pfam" id="PF00384">
    <property type="entry name" value="Molybdopterin"/>
    <property type="match status" value="1"/>
</dbReference>
<reference evidence="7" key="1">
    <citation type="journal article" date="2014" name="Front. Microbiol.">
        <title>High frequency of phylogenetically diverse reductive dehalogenase-homologous genes in deep subseafloor sedimentary metagenomes.</title>
        <authorList>
            <person name="Kawai M."/>
            <person name="Futagami T."/>
            <person name="Toyoda A."/>
            <person name="Takaki Y."/>
            <person name="Nishi S."/>
            <person name="Hori S."/>
            <person name="Arai W."/>
            <person name="Tsubouchi T."/>
            <person name="Morono Y."/>
            <person name="Uchiyama I."/>
            <person name="Ito T."/>
            <person name="Fujiyama A."/>
            <person name="Inagaki F."/>
            <person name="Takami H."/>
        </authorList>
    </citation>
    <scope>NUCLEOTIDE SEQUENCE</scope>
    <source>
        <strain evidence="7">Expedition CK06-06</strain>
    </source>
</reference>
<gene>
    <name evidence="7" type="ORF">S01H1_43557</name>
</gene>
<evidence type="ECO:0008006" key="8">
    <source>
        <dbReference type="Google" id="ProtNLM"/>
    </source>
</evidence>
<dbReference type="GO" id="GO:0043546">
    <property type="term" value="F:molybdopterin cofactor binding"/>
    <property type="evidence" value="ECO:0007669"/>
    <property type="project" value="InterPro"/>
</dbReference>
<feature type="non-terminal residue" evidence="7">
    <location>
        <position position="1"/>
    </location>
</feature>
<comment type="similarity">
    <text evidence="1">Belongs to the prokaryotic molybdopterin-containing oxidoreductase family.</text>
</comment>
<proteinExistence type="inferred from homology"/>
<dbReference type="PANTHER" id="PTHR43742">
    <property type="entry name" value="TRIMETHYLAMINE-N-OXIDE REDUCTASE"/>
    <property type="match status" value="1"/>
</dbReference>
<keyword evidence="2" id="KW-0479">Metal-binding</keyword>
<dbReference type="GO" id="GO:0046872">
    <property type="term" value="F:metal ion binding"/>
    <property type="evidence" value="ECO:0007669"/>
    <property type="project" value="UniProtKB-KW"/>
</dbReference>
<protein>
    <recommendedName>
        <fullName evidence="8">Molybdopterin oxidoreductase domain-containing protein</fullName>
    </recommendedName>
</protein>
<dbReference type="AlphaFoldDB" id="X0UKD9"/>
<keyword evidence="3" id="KW-0408">Iron</keyword>
<evidence type="ECO:0000256" key="3">
    <source>
        <dbReference type="ARBA" id="ARBA00023004"/>
    </source>
</evidence>
<feature type="non-terminal residue" evidence="7">
    <location>
        <position position="265"/>
    </location>
</feature>
<dbReference type="InterPro" id="IPR006657">
    <property type="entry name" value="MoPterin_dinucl-bd_dom"/>
</dbReference>
<evidence type="ECO:0000259" key="6">
    <source>
        <dbReference type="Pfam" id="PF01568"/>
    </source>
</evidence>
<sequence>LNDYYNAILQGREGGYPADIKMAYIAASNRLNQSGNLNKGIKAFKALDFIVIHEQFMTPTAKLADIILPINTFMERNDIAVPWLGSPYYIYLNKAVDSLYESKSDLEICRELSKRLNLPPGLLNMSEDQILRLLASPRKDIKNYDKMKRNGYLKVKVDKPFVAFKEQIEDPENYPFPTLSGKIEIYCEHIAEMNNPLIPPIPKYLSHDERYDSPKAKTYPLQLLTPHNKRRTHSSLHDMPWLEEIEPHSVWMNPIDASERNIQNG</sequence>
<dbReference type="SUPFAM" id="SSF53706">
    <property type="entry name" value="Formate dehydrogenase/DMSO reductase, domains 1-3"/>
    <property type="match status" value="1"/>
</dbReference>
<evidence type="ECO:0000256" key="4">
    <source>
        <dbReference type="ARBA" id="ARBA00023014"/>
    </source>
</evidence>
<dbReference type="GO" id="GO:0016491">
    <property type="term" value="F:oxidoreductase activity"/>
    <property type="evidence" value="ECO:0007669"/>
    <property type="project" value="InterPro"/>
</dbReference>
<feature type="domain" description="Molybdopterin oxidoreductase" evidence="5">
    <location>
        <begin position="17"/>
        <end position="115"/>
    </location>
</feature>
<dbReference type="SUPFAM" id="SSF50692">
    <property type="entry name" value="ADC-like"/>
    <property type="match status" value="1"/>
</dbReference>
<evidence type="ECO:0000256" key="1">
    <source>
        <dbReference type="ARBA" id="ARBA00010312"/>
    </source>
</evidence>
<evidence type="ECO:0000259" key="5">
    <source>
        <dbReference type="Pfam" id="PF00384"/>
    </source>
</evidence>
<dbReference type="Gene3D" id="3.40.228.10">
    <property type="entry name" value="Dimethylsulfoxide Reductase, domain 2"/>
    <property type="match status" value="1"/>
</dbReference>
<evidence type="ECO:0000256" key="2">
    <source>
        <dbReference type="ARBA" id="ARBA00022723"/>
    </source>
</evidence>
<dbReference type="InterPro" id="IPR009010">
    <property type="entry name" value="Asp_de-COase-like_dom_sf"/>
</dbReference>
<feature type="domain" description="Molybdopterin dinucleotide-binding" evidence="6">
    <location>
        <begin position="221"/>
        <end position="265"/>
    </location>
</feature>
<dbReference type="Gene3D" id="3.40.50.740">
    <property type="match status" value="1"/>
</dbReference>
<comment type="caution">
    <text evidence="7">The sequence shown here is derived from an EMBL/GenBank/DDBJ whole genome shotgun (WGS) entry which is preliminary data.</text>
</comment>
<dbReference type="EMBL" id="BARS01027753">
    <property type="protein sequence ID" value="GAG00823.1"/>
    <property type="molecule type" value="Genomic_DNA"/>
</dbReference>
<organism evidence="7">
    <name type="scientific">marine sediment metagenome</name>
    <dbReference type="NCBI Taxonomy" id="412755"/>
    <lineage>
        <taxon>unclassified sequences</taxon>
        <taxon>metagenomes</taxon>
        <taxon>ecological metagenomes</taxon>
    </lineage>
</organism>
<keyword evidence="4" id="KW-0411">Iron-sulfur</keyword>
<dbReference type="Pfam" id="PF01568">
    <property type="entry name" value="Molydop_binding"/>
    <property type="match status" value="1"/>
</dbReference>